<name>A0ABY7D7L0_9BASI</name>
<proteinExistence type="predicted"/>
<protein>
    <submittedName>
        <fullName evidence="2">Uncharacterized protein</fullName>
    </submittedName>
</protein>
<evidence type="ECO:0000313" key="3">
    <source>
        <dbReference type="Proteomes" id="UP001164743"/>
    </source>
</evidence>
<evidence type="ECO:0000256" key="1">
    <source>
        <dbReference type="SAM" id="MobiDB-lite"/>
    </source>
</evidence>
<dbReference type="Proteomes" id="UP001164743">
    <property type="component" value="Chromosome 18A"/>
</dbReference>
<evidence type="ECO:0000313" key="2">
    <source>
        <dbReference type="EMBL" id="WAQ93235.1"/>
    </source>
</evidence>
<dbReference type="RefSeq" id="XP_053028790.1">
    <property type="nucleotide sequence ID" value="XM_053164818.1"/>
</dbReference>
<dbReference type="EMBL" id="CP110438">
    <property type="protein sequence ID" value="WAQ93235.1"/>
    <property type="molecule type" value="Genomic_DNA"/>
</dbReference>
<reference evidence="2" key="1">
    <citation type="submission" date="2022-10" db="EMBL/GenBank/DDBJ databases">
        <title>Puccinia triticina Genome sequencing and assembly.</title>
        <authorList>
            <person name="Li C."/>
        </authorList>
    </citation>
    <scope>NUCLEOTIDE SEQUENCE</scope>
    <source>
        <strain evidence="2">Pt15</strain>
    </source>
</reference>
<keyword evidence="3" id="KW-1185">Reference proteome</keyword>
<dbReference type="GeneID" id="77805713"/>
<feature type="region of interest" description="Disordered" evidence="1">
    <location>
        <begin position="170"/>
        <end position="189"/>
    </location>
</feature>
<sequence>MSLARTRACPSPRPPGFLAGLSLAPRATLGQRSPRWSVQARPGPPDAAWPFPQPQACVSTVSTVGLCEGLCGTPAPKRDPRVQASGQRLPGRPIIDVGPEAAECGSVCRSIGDPLGRRKRLRYPGWAGVSGRRWAPEAAADSEPGPEARLLSCGPRAGARLSATVALPSAISGPAPSLPHAASLSQRCC</sequence>
<organism evidence="2 3">
    <name type="scientific">Puccinia triticina</name>
    <dbReference type="NCBI Taxonomy" id="208348"/>
    <lineage>
        <taxon>Eukaryota</taxon>
        <taxon>Fungi</taxon>
        <taxon>Dikarya</taxon>
        <taxon>Basidiomycota</taxon>
        <taxon>Pucciniomycotina</taxon>
        <taxon>Pucciniomycetes</taxon>
        <taxon>Pucciniales</taxon>
        <taxon>Pucciniaceae</taxon>
        <taxon>Puccinia</taxon>
    </lineage>
</organism>
<accession>A0ABY7D7L0</accession>
<gene>
    <name evidence="2" type="ORF">PtA15_18A293</name>
</gene>
<feature type="region of interest" description="Disordered" evidence="1">
    <location>
        <begin position="1"/>
        <end position="20"/>
    </location>
</feature>